<protein>
    <recommendedName>
        <fullName evidence="7">Phosphatidylglycerol--prolipoprotein diacylglyceryl transferase</fullName>
        <ecNumber evidence="7">2.5.1.145</ecNumber>
    </recommendedName>
</protein>
<name>A0A844G4T7_9BACT</name>
<sequence length="260" mass="29352">MHPILLSFGSFSIRSYGAMAALGFVLGCWLVNVNRKYARMSSDQASTSLFVAMIAGIIGARIFYVVQYFKQYRDNFWGIFRVDQGGLVFYGGFLLALAALWLYCRRSKLDIVRVLDVYAPAMAIAHACGRIGCFLNGCCWGKPTDLFWGVSYPEGSNPALCYPGESLHPVQLYEAGEQFLLFFLYFYLVRHTKRGITMASYLTLYGIFRFLNELLRGDNPKVLADFFTPAQVIGLLIIPAGLGLFIYFQRHESKDTELSH</sequence>
<dbReference type="EMBL" id="VUNS01000023">
    <property type="protein sequence ID" value="MST98787.1"/>
    <property type="molecule type" value="Genomic_DNA"/>
</dbReference>
<keyword evidence="2 7" id="KW-1003">Cell membrane</keyword>
<organism evidence="8 9">
    <name type="scientific">Victivallis lenta</name>
    <dbReference type="NCBI Taxonomy" id="2606640"/>
    <lineage>
        <taxon>Bacteria</taxon>
        <taxon>Pseudomonadati</taxon>
        <taxon>Lentisphaerota</taxon>
        <taxon>Lentisphaeria</taxon>
        <taxon>Victivallales</taxon>
        <taxon>Victivallaceae</taxon>
        <taxon>Victivallis</taxon>
    </lineage>
</organism>
<evidence type="ECO:0000256" key="4">
    <source>
        <dbReference type="ARBA" id="ARBA00022692"/>
    </source>
</evidence>
<gene>
    <name evidence="7 8" type="primary">lgt</name>
    <name evidence="8" type="ORF">FYJ85_17255</name>
</gene>
<comment type="subcellular location">
    <subcellularLocation>
        <location evidence="7">Cell membrane</location>
        <topology evidence="7">Multi-pass membrane protein</topology>
    </subcellularLocation>
</comment>
<dbReference type="NCBIfam" id="TIGR00544">
    <property type="entry name" value="lgt"/>
    <property type="match status" value="1"/>
</dbReference>
<comment type="catalytic activity">
    <reaction evidence="7">
        <text>L-cysteinyl-[prolipoprotein] + a 1,2-diacyl-sn-glycero-3-phospho-(1'-sn-glycerol) = an S-1,2-diacyl-sn-glyceryl-L-cysteinyl-[prolipoprotein] + sn-glycerol 1-phosphate + H(+)</text>
        <dbReference type="Rhea" id="RHEA:56712"/>
        <dbReference type="Rhea" id="RHEA-COMP:14679"/>
        <dbReference type="Rhea" id="RHEA-COMP:14680"/>
        <dbReference type="ChEBI" id="CHEBI:15378"/>
        <dbReference type="ChEBI" id="CHEBI:29950"/>
        <dbReference type="ChEBI" id="CHEBI:57685"/>
        <dbReference type="ChEBI" id="CHEBI:64716"/>
        <dbReference type="ChEBI" id="CHEBI:140658"/>
        <dbReference type="EC" id="2.5.1.145"/>
    </reaction>
</comment>
<comment type="similarity">
    <text evidence="1 7">Belongs to the Lgt family.</text>
</comment>
<dbReference type="Proteomes" id="UP000435649">
    <property type="component" value="Unassembled WGS sequence"/>
</dbReference>
<dbReference type="PANTHER" id="PTHR30589">
    <property type="entry name" value="PROLIPOPROTEIN DIACYLGLYCERYL TRANSFERASE"/>
    <property type="match status" value="1"/>
</dbReference>
<reference evidence="8 9" key="1">
    <citation type="submission" date="2019-08" db="EMBL/GenBank/DDBJ databases">
        <title>In-depth cultivation of the pig gut microbiome towards novel bacterial diversity and tailored functional studies.</title>
        <authorList>
            <person name="Wylensek D."/>
            <person name="Hitch T.C.A."/>
            <person name="Clavel T."/>
        </authorList>
    </citation>
    <scope>NUCLEOTIDE SEQUENCE [LARGE SCALE GENOMIC DNA]</scope>
    <source>
        <strain evidence="8 9">BBE-744-WT-12</strain>
    </source>
</reference>
<feature type="binding site" evidence="7">
    <location>
        <position position="130"/>
    </location>
    <ligand>
        <name>a 1,2-diacyl-sn-glycero-3-phospho-(1'-sn-glycerol)</name>
        <dbReference type="ChEBI" id="CHEBI:64716"/>
    </ligand>
</feature>
<comment type="function">
    <text evidence="7">Catalyzes the transfer of the diacylglyceryl group from phosphatidylglycerol to the sulfhydryl group of the N-terminal cysteine of a prolipoprotein, the first step in the formation of mature lipoproteins.</text>
</comment>
<evidence type="ECO:0000256" key="5">
    <source>
        <dbReference type="ARBA" id="ARBA00022989"/>
    </source>
</evidence>
<dbReference type="UniPathway" id="UPA00664"/>
<feature type="transmembrane region" description="Helical" evidence="7">
    <location>
        <begin position="86"/>
        <end position="104"/>
    </location>
</feature>
<evidence type="ECO:0000256" key="6">
    <source>
        <dbReference type="ARBA" id="ARBA00023136"/>
    </source>
</evidence>
<keyword evidence="8" id="KW-0449">Lipoprotein</keyword>
<feature type="transmembrane region" description="Helical" evidence="7">
    <location>
        <begin position="231"/>
        <end position="248"/>
    </location>
</feature>
<evidence type="ECO:0000256" key="3">
    <source>
        <dbReference type="ARBA" id="ARBA00022679"/>
    </source>
</evidence>
<feature type="transmembrane region" description="Helical" evidence="7">
    <location>
        <begin position="45"/>
        <end position="66"/>
    </location>
</feature>
<evidence type="ECO:0000256" key="2">
    <source>
        <dbReference type="ARBA" id="ARBA00022475"/>
    </source>
</evidence>
<dbReference type="RefSeq" id="WP_154419774.1">
    <property type="nucleotide sequence ID" value="NZ_VUNS01000023.1"/>
</dbReference>
<dbReference type="PANTHER" id="PTHR30589:SF0">
    <property type="entry name" value="PHOSPHATIDYLGLYCEROL--PROLIPOPROTEIN DIACYLGLYCERYL TRANSFERASE"/>
    <property type="match status" value="1"/>
</dbReference>
<evidence type="ECO:0000256" key="7">
    <source>
        <dbReference type="HAMAP-Rule" id="MF_01147"/>
    </source>
</evidence>
<dbReference type="AlphaFoldDB" id="A0A844G4T7"/>
<dbReference type="Pfam" id="PF01790">
    <property type="entry name" value="LGT"/>
    <property type="match status" value="1"/>
</dbReference>
<keyword evidence="9" id="KW-1185">Reference proteome</keyword>
<evidence type="ECO:0000313" key="9">
    <source>
        <dbReference type="Proteomes" id="UP000435649"/>
    </source>
</evidence>
<accession>A0A844G4T7</accession>
<dbReference type="GO" id="GO:0005886">
    <property type="term" value="C:plasma membrane"/>
    <property type="evidence" value="ECO:0007669"/>
    <property type="project" value="UniProtKB-SubCell"/>
</dbReference>
<dbReference type="GO" id="GO:0042158">
    <property type="term" value="P:lipoprotein biosynthetic process"/>
    <property type="evidence" value="ECO:0007669"/>
    <property type="project" value="UniProtKB-UniRule"/>
</dbReference>
<evidence type="ECO:0000313" key="8">
    <source>
        <dbReference type="EMBL" id="MST98787.1"/>
    </source>
</evidence>
<keyword evidence="3 7" id="KW-0808">Transferase</keyword>
<keyword evidence="4 7" id="KW-0812">Transmembrane</keyword>
<evidence type="ECO:0000256" key="1">
    <source>
        <dbReference type="ARBA" id="ARBA00007150"/>
    </source>
</evidence>
<dbReference type="HAMAP" id="MF_01147">
    <property type="entry name" value="Lgt"/>
    <property type="match status" value="1"/>
</dbReference>
<dbReference type="EC" id="2.5.1.145" evidence="7"/>
<comment type="caution">
    <text evidence="8">The sequence shown here is derived from an EMBL/GenBank/DDBJ whole genome shotgun (WGS) entry which is preliminary data.</text>
</comment>
<feature type="transmembrane region" description="Helical" evidence="7">
    <location>
        <begin position="195"/>
        <end position="211"/>
    </location>
</feature>
<dbReference type="GO" id="GO:0008961">
    <property type="term" value="F:phosphatidylglycerol-prolipoprotein diacylglyceryl transferase activity"/>
    <property type="evidence" value="ECO:0007669"/>
    <property type="project" value="UniProtKB-UniRule"/>
</dbReference>
<proteinExistence type="inferred from homology"/>
<keyword evidence="5 7" id="KW-1133">Transmembrane helix</keyword>
<feature type="transmembrane region" description="Helical" evidence="7">
    <location>
        <begin position="15"/>
        <end position="33"/>
    </location>
</feature>
<keyword evidence="6 7" id="KW-0472">Membrane</keyword>
<dbReference type="InterPro" id="IPR001640">
    <property type="entry name" value="Lgt"/>
</dbReference>
<comment type="pathway">
    <text evidence="7">Protein modification; lipoprotein biosynthesis (diacylglyceryl transfer).</text>
</comment>